<name>A0ABQ9IT34_9CUCU</name>
<reference evidence="7" key="1">
    <citation type="journal article" date="2023" name="Insect Mol. Biol.">
        <title>Genome sequencing provides insights into the evolution of gene families encoding plant cell wall-degrading enzymes in longhorned beetles.</title>
        <authorList>
            <person name="Shin N.R."/>
            <person name="Okamura Y."/>
            <person name="Kirsch R."/>
            <person name="Pauchet Y."/>
        </authorList>
    </citation>
    <scope>NUCLEOTIDE SEQUENCE</scope>
    <source>
        <strain evidence="7">MMC_N1</strain>
    </source>
</reference>
<accession>A0ABQ9IT34</accession>
<evidence type="ECO:0000256" key="6">
    <source>
        <dbReference type="SAM" id="Phobius"/>
    </source>
</evidence>
<evidence type="ECO:0000313" key="7">
    <source>
        <dbReference type="EMBL" id="KAJ8964141.1"/>
    </source>
</evidence>
<evidence type="ECO:0000256" key="5">
    <source>
        <dbReference type="ARBA" id="ARBA00023136"/>
    </source>
</evidence>
<comment type="similarity">
    <text evidence="2">Belongs to the cytochrome c oxidase VIIa family.</text>
</comment>
<dbReference type="PANTHER" id="PTHR10510">
    <property type="entry name" value="CYTOCHROME C OXIDASE POLYPEPTIDE 7A"/>
    <property type="match status" value="1"/>
</dbReference>
<keyword evidence="3" id="KW-0999">Mitochondrion inner membrane</keyword>
<dbReference type="InterPro" id="IPR003177">
    <property type="entry name" value="Cytc_oxidase_su7a_met"/>
</dbReference>
<evidence type="ECO:0000256" key="3">
    <source>
        <dbReference type="ARBA" id="ARBA00022792"/>
    </source>
</evidence>
<dbReference type="Gene3D" id="4.10.91.10">
    <property type="entry name" value="Cytochrome c oxidase, subunit VIIa"/>
    <property type="match status" value="1"/>
</dbReference>
<keyword evidence="6" id="KW-0812">Transmembrane</keyword>
<dbReference type="PANTHER" id="PTHR10510:SF11">
    <property type="entry name" value="CYTOCHROME C OXIDASE SUBUNIT 7A, MITOCHONDRIAL"/>
    <property type="match status" value="1"/>
</dbReference>
<dbReference type="SUPFAM" id="SSF81419">
    <property type="entry name" value="Mitochondrial cytochrome c oxidase subunit VIIa"/>
    <property type="match status" value="1"/>
</dbReference>
<keyword evidence="8" id="KW-1185">Reference proteome</keyword>
<dbReference type="Proteomes" id="UP001162164">
    <property type="component" value="Unassembled WGS sequence"/>
</dbReference>
<evidence type="ECO:0000256" key="4">
    <source>
        <dbReference type="ARBA" id="ARBA00023128"/>
    </source>
</evidence>
<protein>
    <submittedName>
        <fullName evidence="7">Uncharacterized protein</fullName>
    </submittedName>
</protein>
<gene>
    <name evidence="7" type="ORF">NQ317_002532</name>
</gene>
<comment type="subcellular location">
    <subcellularLocation>
        <location evidence="1">Mitochondrion inner membrane</location>
    </subcellularLocation>
</comment>
<keyword evidence="5 6" id="KW-0472">Membrane</keyword>
<dbReference type="InterPro" id="IPR036539">
    <property type="entry name" value="Cyt_c_oxidase_su7a_sf"/>
</dbReference>
<feature type="transmembrane region" description="Helical" evidence="6">
    <location>
        <begin position="148"/>
        <end position="169"/>
    </location>
</feature>
<comment type="caution">
    <text evidence="7">The sequence shown here is derived from an EMBL/GenBank/DDBJ whole genome shotgun (WGS) entry which is preliminary data.</text>
</comment>
<keyword evidence="4" id="KW-0496">Mitochondrion</keyword>
<proteinExistence type="inferred from homology"/>
<dbReference type="EMBL" id="JAPWTJ010002891">
    <property type="protein sequence ID" value="KAJ8964141.1"/>
    <property type="molecule type" value="Genomic_DNA"/>
</dbReference>
<evidence type="ECO:0000313" key="8">
    <source>
        <dbReference type="Proteomes" id="UP001162164"/>
    </source>
</evidence>
<organism evidence="7 8">
    <name type="scientific">Molorchus minor</name>
    <dbReference type="NCBI Taxonomy" id="1323400"/>
    <lineage>
        <taxon>Eukaryota</taxon>
        <taxon>Metazoa</taxon>
        <taxon>Ecdysozoa</taxon>
        <taxon>Arthropoda</taxon>
        <taxon>Hexapoda</taxon>
        <taxon>Insecta</taxon>
        <taxon>Pterygota</taxon>
        <taxon>Neoptera</taxon>
        <taxon>Endopterygota</taxon>
        <taxon>Coleoptera</taxon>
        <taxon>Polyphaga</taxon>
        <taxon>Cucujiformia</taxon>
        <taxon>Chrysomeloidea</taxon>
        <taxon>Cerambycidae</taxon>
        <taxon>Lamiinae</taxon>
        <taxon>Monochamini</taxon>
        <taxon>Molorchus</taxon>
    </lineage>
</organism>
<sequence length="177" mass="20383">MVKTMIEIFEFKERGQKLREAFMKYEAVQDEIECLEDCDEQALQDRDTVENKYYTLIVICLRLHATIMIPRYLGDPLAFICKNLSASPASWISGRVPSLRFLVLKYSPLYGFGPRRRHLTNDLKKKYEVFQRDDGLPVYLKGGFSDKILVITTAILCVVGVADGLFSMLKMAFPKKK</sequence>
<evidence type="ECO:0000256" key="1">
    <source>
        <dbReference type="ARBA" id="ARBA00004273"/>
    </source>
</evidence>
<keyword evidence="6" id="KW-1133">Transmembrane helix</keyword>
<evidence type="ECO:0000256" key="2">
    <source>
        <dbReference type="ARBA" id="ARBA00009331"/>
    </source>
</evidence>